<dbReference type="GO" id="GO:0008984">
    <property type="term" value="F:protein-glutamate methylesterase activity"/>
    <property type="evidence" value="ECO:0007669"/>
    <property type="project" value="UniProtKB-UniRule"/>
</dbReference>
<dbReference type="CDD" id="cd17541">
    <property type="entry name" value="REC_CheB-like"/>
    <property type="match status" value="1"/>
</dbReference>
<dbReference type="InterPro" id="IPR001789">
    <property type="entry name" value="Sig_transdc_resp-reg_receiver"/>
</dbReference>
<dbReference type="SUPFAM" id="SSF52738">
    <property type="entry name" value="Methylesterase CheB, C-terminal domain"/>
    <property type="match status" value="1"/>
</dbReference>
<dbReference type="Proteomes" id="UP000182635">
    <property type="component" value="Unassembled WGS sequence"/>
</dbReference>
<evidence type="ECO:0000256" key="6">
    <source>
        <dbReference type="PROSITE-ProRule" id="PRU00050"/>
    </source>
</evidence>
<evidence type="ECO:0000256" key="4">
    <source>
        <dbReference type="ARBA" id="ARBA00048267"/>
    </source>
</evidence>
<comment type="catalytic activity">
    <reaction evidence="4 5">
        <text>[protein]-L-glutamate 5-O-methyl ester + H2O = L-glutamyl-[protein] + methanol + H(+)</text>
        <dbReference type="Rhea" id="RHEA:23236"/>
        <dbReference type="Rhea" id="RHEA-COMP:10208"/>
        <dbReference type="Rhea" id="RHEA-COMP:10311"/>
        <dbReference type="ChEBI" id="CHEBI:15377"/>
        <dbReference type="ChEBI" id="CHEBI:15378"/>
        <dbReference type="ChEBI" id="CHEBI:17790"/>
        <dbReference type="ChEBI" id="CHEBI:29973"/>
        <dbReference type="ChEBI" id="CHEBI:82795"/>
        <dbReference type="EC" id="3.1.1.61"/>
    </reaction>
</comment>
<evidence type="ECO:0000256" key="2">
    <source>
        <dbReference type="ARBA" id="ARBA00022500"/>
    </source>
</evidence>
<dbReference type="EMBL" id="FOPI01000010">
    <property type="protein sequence ID" value="SFG30748.1"/>
    <property type="molecule type" value="Genomic_DNA"/>
</dbReference>
<evidence type="ECO:0000313" key="10">
    <source>
        <dbReference type="EMBL" id="SFG30748.1"/>
    </source>
</evidence>
<comment type="PTM">
    <text evidence="5">Phosphorylated by CheA. Phosphorylation of the N-terminal regulatory domain activates the methylesterase activity.</text>
</comment>
<dbReference type="CDD" id="cd16432">
    <property type="entry name" value="CheB_Rec"/>
    <property type="match status" value="1"/>
</dbReference>
<dbReference type="GO" id="GO:0050568">
    <property type="term" value="F:protein-glutamine glutaminase activity"/>
    <property type="evidence" value="ECO:0007669"/>
    <property type="project" value="UniProtKB-UniRule"/>
</dbReference>
<feature type="active site" evidence="5 6">
    <location>
        <position position="171"/>
    </location>
</feature>
<dbReference type="InterPro" id="IPR011006">
    <property type="entry name" value="CheY-like_superfamily"/>
</dbReference>
<dbReference type="PANTHER" id="PTHR42872">
    <property type="entry name" value="PROTEIN-GLUTAMATE METHYLESTERASE/PROTEIN-GLUTAMINE GLUTAMINASE"/>
    <property type="match status" value="1"/>
</dbReference>
<comment type="function">
    <text evidence="5">Involved in chemotaxis. Part of a chemotaxis signal transduction system that modulates chemotaxis in response to various stimuli. Catalyzes the demethylation of specific methylglutamate residues introduced into the chemoreceptors (methyl-accepting chemotaxis proteins or MCP) by CheR. Also mediates the irreversible deamidation of specific glutamine residues to glutamic acid.</text>
</comment>
<keyword evidence="2 5" id="KW-0145">Chemotaxis</keyword>
<dbReference type="Gene3D" id="3.40.50.2300">
    <property type="match status" value="1"/>
</dbReference>
<dbReference type="OrthoDB" id="3190595at2"/>
<feature type="domain" description="Response regulatory" evidence="8">
    <location>
        <begin position="3"/>
        <end position="119"/>
    </location>
</feature>
<keyword evidence="3 5" id="KW-0378">Hydrolase</keyword>
<reference evidence="11" key="1">
    <citation type="submission" date="2016-10" db="EMBL/GenBank/DDBJ databases">
        <authorList>
            <person name="Varghese N."/>
            <person name="Submissions S."/>
        </authorList>
    </citation>
    <scope>NUCLEOTIDE SEQUENCE [LARGE SCALE GENOMIC DNA]</scope>
    <source>
        <strain evidence="11">DSM 20403</strain>
    </source>
</reference>
<protein>
    <recommendedName>
        <fullName evidence="5">Protein-glutamate methylesterase/protein-glutamine glutaminase</fullName>
        <ecNumber evidence="5">3.1.1.61</ecNumber>
        <ecNumber evidence="5">3.5.1.44</ecNumber>
    </recommendedName>
</protein>
<dbReference type="Pfam" id="PF01339">
    <property type="entry name" value="CheB_methylest"/>
    <property type="match status" value="1"/>
</dbReference>
<evidence type="ECO:0000256" key="7">
    <source>
        <dbReference type="PROSITE-ProRule" id="PRU00169"/>
    </source>
</evidence>
<sequence length="346" mass="38431">MIRVLIVDDSAFMRKVITDLLKKMNGVEPADIARNGKAAVDYLAAHDDIDLVLMDIEMPIMNGIEALKQIKQKYSTPVIMLSALSNKEITIEALELGATDFVTKPVNLTAIERDWTRDLERKIKGSQMKKNERLHPTIERDKKLRREVALKEKKTDVELNRGVHALVIGSSTGGPRSLLTVAKALPRKSKVPIFIVQHMPKGFTKSFAERLDAECGPHVVEAQDGMMVEPNTVYLAPGDYHMTTDGIKIYLNQEPKLHGTRPAVDYLFKSAAKAYHKYLVAVILTGMGHDGADGMVEIAKNGGYNFAQNKETCVVFGMPRAAIEKDVVNEVLGLDEIATKVNRIVR</sequence>
<proteinExistence type="inferred from homology"/>
<dbReference type="PANTHER" id="PTHR42872:SF6">
    <property type="entry name" value="PROTEIN-GLUTAMATE METHYLESTERASE_PROTEIN-GLUTAMINE GLUTAMINASE"/>
    <property type="match status" value="1"/>
</dbReference>
<evidence type="ECO:0000259" key="8">
    <source>
        <dbReference type="PROSITE" id="PS50110"/>
    </source>
</evidence>
<evidence type="ECO:0000256" key="3">
    <source>
        <dbReference type="ARBA" id="ARBA00022801"/>
    </source>
</evidence>
<dbReference type="HAMAP" id="MF_00099">
    <property type="entry name" value="CheB_chemtxs"/>
    <property type="match status" value="1"/>
</dbReference>
<dbReference type="Gene3D" id="3.40.50.180">
    <property type="entry name" value="Methylesterase CheB, C-terminal domain"/>
    <property type="match status" value="1"/>
</dbReference>
<dbReference type="InterPro" id="IPR000673">
    <property type="entry name" value="Sig_transdc_resp-reg_Me-estase"/>
</dbReference>
<keyword evidence="5 7" id="KW-0597">Phosphoprotein</keyword>
<accession>A0A1I2QR11</accession>
<evidence type="ECO:0000256" key="5">
    <source>
        <dbReference type="HAMAP-Rule" id="MF_00099"/>
    </source>
</evidence>
<gene>
    <name evidence="5" type="primary">cheB</name>
    <name evidence="10" type="ORF">SAMN02910432_00787</name>
</gene>
<evidence type="ECO:0000259" key="9">
    <source>
        <dbReference type="PROSITE" id="PS50122"/>
    </source>
</evidence>
<dbReference type="AlphaFoldDB" id="A0A1I2QR11"/>
<dbReference type="PROSITE" id="PS50110">
    <property type="entry name" value="RESPONSE_REGULATORY"/>
    <property type="match status" value="1"/>
</dbReference>
<evidence type="ECO:0000256" key="1">
    <source>
        <dbReference type="ARBA" id="ARBA00022490"/>
    </source>
</evidence>
<dbReference type="Pfam" id="PF00072">
    <property type="entry name" value="Response_reg"/>
    <property type="match status" value="1"/>
</dbReference>
<feature type="modified residue" description="4-aspartylphosphate" evidence="5 7">
    <location>
        <position position="55"/>
    </location>
</feature>
<dbReference type="NCBIfam" id="NF001965">
    <property type="entry name" value="PRK00742.1"/>
    <property type="match status" value="1"/>
</dbReference>
<comment type="domain">
    <text evidence="5">Contains a C-terminal catalytic domain, and an N-terminal region which modulates catalytic activity.</text>
</comment>
<comment type="catalytic activity">
    <reaction evidence="5">
        <text>L-glutaminyl-[protein] + H2O = L-glutamyl-[protein] + NH4(+)</text>
        <dbReference type="Rhea" id="RHEA:16441"/>
        <dbReference type="Rhea" id="RHEA-COMP:10207"/>
        <dbReference type="Rhea" id="RHEA-COMP:10208"/>
        <dbReference type="ChEBI" id="CHEBI:15377"/>
        <dbReference type="ChEBI" id="CHEBI:28938"/>
        <dbReference type="ChEBI" id="CHEBI:29973"/>
        <dbReference type="ChEBI" id="CHEBI:30011"/>
        <dbReference type="EC" id="3.5.1.44"/>
    </reaction>
</comment>
<dbReference type="SMART" id="SM00448">
    <property type="entry name" value="REC"/>
    <property type="match status" value="1"/>
</dbReference>
<comment type="similarity">
    <text evidence="5">Belongs to the CheB family.</text>
</comment>
<organism evidence="10 11">
    <name type="scientific">Ligilactobacillus ruminis DSM 20403 = NBRC 102161</name>
    <dbReference type="NCBI Taxonomy" id="1423798"/>
    <lineage>
        <taxon>Bacteria</taxon>
        <taxon>Bacillati</taxon>
        <taxon>Bacillota</taxon>
        <taxon>Bacilli</taxon>
        <taxon>Lactobacillales</taxon>
        <taxon>Lactobacillaceae</taxon>
        <taxon>Ligilactobacillus</taxon>
    </lineage>
</organism>
<evidence type="ECO:0000313" key="11">
    <source>
        <dbReference type="Proteomes" id="UP000182635"/>
    </source>
</evidence>
<dbReference type="EC" id="3.1.1.61" evidence="5"/>
<dbReference type="SUPFAM" id="SSF52172">
    <property type="entry name" value="CheY-like"/>
    <property type="match status" value="1"/>
</dbReference>
<feature type="domain" description="CheB-type methylesterase" evidence="9">
    <location>
        <begin position="159"/>
        <end position="346"/>
    </location>
</feature>
<feature type="active site" evidence="5 6">
    <location>
        <position position="290"/>
    </location>
</feature>
<name>A0A1I2QR11_9LACO</name>
<dbReference type="GeneID" id="29801624"/>
<dbReference type="GO" id="GO:0006935">
    <property type="term" value="P:chemotaxis"/>
    <property type="evidence" value="ECO:0007669"/>
    <property type="project" value="UniProtKB-UniRule"/>
</dbReference>
<dbReference type="PROSITE" id="PS50122">
    <property type="entry name" value="CHEB"/>
    <property type="match status" value="1"/>
</dbReference>
<comment type="subcellular location">
    <subcellularLocation>
        <location evidence="5">Cytoplasm</location>
    </subcellularLocation>
</comment>
<dbReference type="PIRSF" id="PIRSF000876">
    <property type="entry name" value="RR_chemtxs_CheB"/>
    <property type="match status" value="1"/>
</dbReference>
<dbReference type="InterPro" id="IPR008248">
    <property type="entry name" value="CheB-like"/>
</dbReference>
<dbReference type="GO" id="GO:0000156">
    <property type="term" value="F:phosphorelay response regulator activity"/>
    <property type="evidence" value="ECO:0007669"/>
    <property type="project" value="InterPro"/>
</dbReference>
<keyword evidence="1 5" id="KW-0963">Cytoplasm</keyword>
<dbReference type="InterPro" id="IPR035909">
    <property type="entry name" value="CheB_C"/>
</dbReference>
<dbReference type="GO" id="GO:0005737">
    <property type="term" value="C:cytoplasm"/>
    <property type="evidence" value="ECO:0007669"/>
    <property type="project" value="UniProtKB-SubCell"/>
</dbReference>
<dbReference type="RefSeq" id="WP_014073977.1">
    <property type="nucleotide sequence ID" value="NZ_AYYL01000007.1"/>
</dbReference>
<dbReference type="EC" id="3.5.1.44" evidence="5"/>
<feature type="active site" evidence="5 6">
    <location>
        <position position="198"/>
    </location>
</feature>